<dbReference type="Proteomes" id="UP000265566">
    <property type="component" value="Chromosome 7"/>
</dbReference>
<keyword evidence="5" id="KW-0808">Transferase</keyword>
<evidence type="ECO:0000313" key="22">
    <source>
        <dbReference type="Proteomes" id="UP000265566"/>
    </source>
</evidence>
<evidence type="ECO:0000256" key="8">
    <source>
        <dbReference type="ARBA" id="ARBA00022741"/>
    </source>
</evidence>
<keyword evidence="3" id="KW-0723">Serine/threonine-protein kinase</keyword>
<dbReference type="PROSITE" id="PS50011">
    <property type="entry name" value="PROTEIN_KINASE_DOM"/>
    <property type="match status" value="1"/>
</dbReference>
<keyword evidence="21" id="KW-0378">Hydrolase</keyword>
<keyword evidence="12 19" id="KW-0472">Membrane</keyword>
<keyword evidence="15" id="KW-0325">Glycoprotein</keyword>
<sequence>MECQKCVDSDGVCGSNDGGNEFRCFCKDGSHTTSCASQKVLTSINSTKRNWSLIVIGVVVAGFGVTMLFIIMISSYLKKGIGRQKMSFFRKRRKVVNHNVEVFMRNYNSSIPRRYSYTEVKRITNSFRDKLGQGGYGVVYKASLIDGRHVAVKVLNESKGNGEEFINEVASISRTLHMNIVSLLGFCYEVNKRALIYEFMSKGSLDSFIYKSEFPNAICDFNWNTLFQIAIGIARGLEYLHLAQGFYFCPKISDFGLAKICQKKDSIVSILGTRGTIGYMAPEVFSRAFGGVSYKSDVYSYGMLILEMIGGRKNYDTGGSCTSEMYFPDWIYKNLEQNNTLLNCLTISEEENDMIRKITLVSVWCIQTKPLDRPPMNKVIEMLQGPLSSVSYPPNPFLHSP</sequence>
<dbReference type="Pfam" id="PF00069">
    <property type="entry name" value="Pkinase"/>
    <property type="match status" value="1"/>
</dbReference>
<feature type="binding site" evidence="18">
    <location>
        <position position="153"/>
    </location>
    <ligand>
        <name>ATP</name>
        <dbReference type="ChEBI" id="CHEBI:30616"/>
    </ligand>
</feature>
<dbReference type="GO" id="GO:0016020">
    <property type="term" value="C:membrane"/>
    <property type="evidence" value="ECO:0007669"/>
    <property type="project" value="UniProtKB-SubCell"/>
</dbReference>
<dbReference type="Gramene" id="rna41841">
    <property type="protein sequence ID" value="RHN47265.1"/>
    <property type="gene ID" value="gene41841"/>
</dbReference>
<dbReference type="Gene3D" id="3.30.200.20">
    <property type="entry name" value="Phosphorylase Kinase, domain 1"/>
    <property type="match status" value="1"/>
</dbReference>
<evidence type="ECO:0000256" key="17">
    <source>
        <dbReference type="ARBA" id="ARBA00048679"/>
    </source>
</evidence>
<evidence type="ECO:0000256" key="10">
    <source>
        <dbReference type="ARBA" id="ARBA00022840"/>
    </source>
</evidence>
<dbReference type="EC" id="2.7.11.1" evidence="2"/>
<keyword evidence="4" id="KW-0245">EGF-like domain</keyword>
<keyword evidence="14" id="KW-0675">Receptor</keyword>
<evidence type="ECO:0000256" key="2">
    <source>
        <dbReference type="ARBA" id="ARBA00012513"/>
    </source>
</evidence>
<evidence type="ECO:0000256" key="16">
    <source>
        <dbReference type="ARBA" id="ARBA00047899"/>
    </source>
</evidence>
<name>A0A396H7V3_MEDTR</name>
<evidence type="ECO:0000256" key="11">
    <source>
        <dbReference type="ARBA" id="ARBA00022989"/>
    </source>
</evidence>
<dbReference type="EMBL" id="PSQE01000007">
    <property type="protein sequence ID" value="RHN47265.1"/>
    <property type="molecule type" value="Genomic_DNA"/>
</dbReference>
<dbReference type="PANTHER" id="PTHR27009">
    <property type="entry name" value="RUST RESISTANCE KINASE LR10-RELATED"/>
    <property type="match status" value="1"/>
</dbReference>
<organism evidence="21 22">
    <name type="scientific">Medicago truncatula</name>
    <name type="common">Barrel medic</name>
    <name type="synonym">Medicago tribuloides</name>
    <dbReference type="NCBI Taxonomy" id="3880"/>
    <lineage>
        <taxon>Eukaryota</taxon>
        <taxon>Viridiplantae</taxon>
        <taxon>Streptophyta</taxon>
        <taxon>Embryophyta</taxon>
        <taxon>Tracheophyta</taxon>
        <taxon>Spermatophyta</taxon>
        <taxon>Magnoliopsida</taxon>
        <taxon>eudicotyledons</taxon>
        <taxon>Gunneridae</taxon>
        <taxon>Pentapetalae</taxon>
        <taxon>rosids</taxon>
        <taxon>fabids</taxon>
        <taxon>Fabales</taxon>
        <taxon>Fabaceae</taxon>
        <taxon>Papilionoideae</taxon>
        <taxon>50 kb inversion clade</taxon>
        <taxon>NPAAA clade</taxon>
        <taxon>Hologalegina</taxon>
        <taxon>IRL clade</taxon>
        <taxon>Trifolieae</taxon>
        <taxon>Medicago</taxon>
    </lineage>
</organism>
<keyword evidence="7" id="KW-0732">Signal</keyword>
<evidence type="ECO:0000313" key="21">
    <source>
        <dbReference type="EMBL" id="RHN47265.1"/>
    </source>
</evidence>
<dbReference type="GO" id="GO:0005524">
    <property type="term" value="F:ATP binding"/>
    <property type="evidence" value="ECO:0007669"/>
    <property type="project" value="UniProtKB-UniRule"/>
</dbReference>
<evidence type="ECO:0000256" key="3">
    <source>
        <dbReference type="ARBA" id="ARBA00022527"/>
    </source>
</evidence>
<dbReference type="GO" id="GO:0016787">
    <property type="term" value="F:hydrolase activity"/>
    <property type="evidence" value="ECO:0007669"/>
    <property type="project" value="UniProtKB-KW"/>
</dbReference>
<evidence type="ECO:0000256" key="18">
    <source>
        <dbReference type="PROSITE-ProRule" id="PRU10141"/>
    </source>
</evidence>
<keyword evidence="9 21" id="KW-0418">Kinase</keyword>
<evidence type="ECO:0000256" key="15">
    <source>
        <dbReference type="ARBA" id="ARBA00023180"/>
    </source>
</evidence>
<evidence type="ECO:0000259" key="20">
    <source>
        <dbReference type="PROSITE" id="PS50011"/>
    </source>
</evidence>
<dbReference type="InterPro" id="IPR045874">
    <property type="entry name" value="LRK10/LRL21-25-like"/>
</dbReference>
<protein>
    <recommendedName>
        <fullName evidence="2">non-specific serine/threonine protein kinase</fullName>
        <ecNumber evidence="2">2.7.11.1</ecNumber>
    </recommendedName>
</protein>
<keyword evidence="6 19" id="KW-0812">Transmembrane</keyword>
<evidence type="ECO:0000256" key="13">
    <source>
        <dbReference type="ARBA" id="ARBA00023157"/>
    </source>
</evidence>
<keyword evidence="13" id="KW-1015">Disulfide bond</keyword>
<dbReference type="SUPFAM" id="SSF56112">
    <property type="entry name" value="Protein kinase-like (PK-like)"/>
    <property type="match status" value="1"/>
</dbReference>
<evidence type="ECO:0000256" key="9">
    <source>
        <dbReference type="ARBA" id="ARBA00022777"/>
    </source>
</evidence>
<dbReference type="GO" id="GO:0004674">
    <property type="term" value="F:protein serine/threonine kinase activity"/>
    <property type="evidence" value="ECO:0007669"/>
    <property type="project" value="UniProtKB-KW"/>
</dbReference>
<dbReference type="InterPro" id="IPR000719">
    <property type="entry name" value="Prot_kinase_dom"/>
</dbReference>
<dbReference type="GO" id="GO:0106310">
    <property type="term" value="F:protein serine kinase activity"/>
    <property type="evidence" value="ECO:0007669"/>
    <property type="project" value="RHEA"/>
</dbReference>
<evidence type="ECO:0000256" key="5">
    <source>
        <dbReference type="ARBA" id="ARBA00022679"/>
    </source>
</evidence>
<evidence type="ECO:0000256" key="6">
    <source>
        <dbReference type="ARBA" id="ARBA00022692"/>
    </source>
</evidence>
<reference evidence="22" key="1">
    <citation type="journal article" date="2018" name="Nat. Plants">
        <title>Whole-genome landscape of Medicago truncatula symbiotic genes.</title>
        <authorList>
            <person name="Pecrix Y."/>
            <person name="Staton S.E."/>
            <person name="Sallet E."/>
            <person name="Lelandais-Briere C."/>
            <person name="Moreau S."/>
            <person name="Carrere S."/>
            <person name="Blein T."/>
            <person name="Jardinaud M.F."/>
            <person name="Latrasse D."/>
            <person name="Zouine M."/>
            <person name="Zahm M."/>
            <person name="Kreplak J."/>
            <person name="Mayjonade B."/>
            <person name="Satge C."/>
            <person name="Perez M."/>
            <person name="Cauet S."/>
            <person name="Marande W."/>
            <person name="Chantry-Darmon C."/>
            <person name="Lopez-Roques C."/>
            <person name="Bouchez O."/>
            <person name="Berard A."/>
            <person name="Debelle F."/>
            <person name="Munos S."/>
            <person name="Bendahmane A."/>
            <person name="Berges H."/>
            <person name="Niebel A."/>
            <person name="Buitink J."/>
            <person name="Frugier F."/>
            <person name="Benhamed M."/>
            <person name="Crespi M."/>
            <person name="Gouzy J."/>
            <person name="Gamas P."/>
        </authorList>
    </citation>
    <scope>NUCLEOTIDE SEQUENCE [LARGE SCALE GENOMIC DNA]</scope>
    <source>
        <strain evidence="22">cv. Jemalong A17</strain>
    </source>
</reference>
<feature type="transmembrane region" description="Helical" evidence="19">
    <location>
        <begin position="51"/>
        <end position="77"/>
    </location>
</feature>
<comment type="catalytic activity">
    <reaction evidence="16">
        <text>L-threonyl-[protein] + ATP = O-phospho-L-threonyl-[protein] + ADP + H(+)</text>
        <dbReference type="Rhea" id="RHEA:46608"/>
        <dbReference type="Rhea" id="RHEA-COMP:11060"/>
        <dbReference type="Rhea" id="RHEA-COMP:11605"/>
        <dbReference type="ChEBI" id="CHEBI:15378"/>
        <dbReference type="ChEBI" id="CHEBI:30013"/>
        <dbReference type="ChEBI" id="CHEBI:30616"/>
        <dbReference type="ChEBI" id="CHEBI:61977"/>
        <dbReference type="ChEBI" id="CHEBI:456216"/>
        <dbReference type="EC" id="2.7.11.1"/>
    </reaction>
</comment>
<evidence type="ECO:0000256" key="19">
    <source>
        <dbReference type="SAM" id="Phobius"/>
    </source>
</evidence>
<accession>A0A396H7V3</accession>
<keyword evidence="11 19" id="KW-1133">Transmembrane helix</keyword>
<dbReference type="PROSITE" id="PS00107">
    <property type="entry name" value="PROTEIN_KINASE_ATP"/>
    <property type="match status" value="1"/>
</dbReference>
<comment type="catalytic activity">
    <reaction evidence="17">
        <text>L-seryl-[protein] + ATP = O-phospho-L-seryl-[protein] + ADP + H(+)</text>
        <dbReference type="Rhea" id="RHEA:17989"/>
        <dbReference type="Rhea" id="RHEA-COMP:9863"/>
        <dbReference type="Rhea" id="RHEA-COMP:11604"/>
        <dbReference type="ChEBI" id="CHEBI:15378"/>
        <dbReference type="ChEBI" id="CHEBI:29999"/>
        <dbReference type="ChEBI" id="CHEBI:30616"/>
        <dbReference type="ChEBI" id="CHEBI:83421"/>
        <dbReference type="ChEBI" id="CHEBI:456216"/>
        <dbReference type="EC" id="2.7.11.1"/>
    </reaction>
</comment>
<dbReference type="FunFam" id="3.30.200.20:FF:000059">
    <property type="entry name" value="S-receptor-like serine/threonine-protein kinase"/>
    <property type="match status" value="1"/>
</dbReference>
<evidence type="ECO:0000256" key="1">
    <source>
        <dbReference type="ARBA" id="ARBA00004479"/>
    </source>
</evidence>
<evidence type="ECO:0000256" key="7">
    <source>
        <dbReference type="ARBA" id="ARBA00022729"/>
    </source>
</evidence>
<comment type="subcellular location">
    <subcellularLocation>
        <location evidence="1">Membrane</location>
        <topology evidence="1">Single-pass type I membrane protein</topology>
    </subcellularLocation>
</comment>
<comment type="caution">
    <text evidence="21">The sequence shown here is derived from an EMBL/GenBank/DDBJ whole genome shotgun (WGS) entry which is preliminary data.</text>
</comment>
<feature type="domain" description="Protein kinase" evidence="20">
    <location>
        <begin position="125"/>
        <end position="398"/>
    </location>
</feature>
<keyword evidence="8 18" id="KW-0547">Nucleotide-binding</keyword>
<dbReference type="InterPro" id="IPR011009">
    <property type="entry name" value="Kinase-like_dom_sf"/>
</dbReference>
<dbReference type="InterPro" id="IPR017441">
    <property type="entry name" value="Protein_kinase_ATP_BS"/>
</dbReference>
<proteinExistence type="predicted"/>
<evidence type="ECO:0000256" key="14">
    <source>
        <dbReference type="ARBA" id="ARBA00023170"/>
    </source>
</evidence>
<dbReference type="Gene3D" id="1.10.510.10">
    <property type="entry name" value="Transferase(Phosphotransferase) domain 1"/>
    <property type="match status" value="1"/>
</dbReference>
<gene>
    <name evidence="21" type="ORF">MtrunA17_Chr7g0251081</name>
</gene>
<keyword evidence="10 18" id="KW-0067">ATP-binding</keyword>
<evidence type="ECO:0000256" key="12">
    <source>
        <dbReference type="ARBA" id="ARBA00023136"/>
    </source>
</evidence>
<evidence type="ECO:0000256" key="4">
    <source>
        <dbReference type="ARBA" id="ARBA00022536"/>
    </source>
</evidence>
<dbReference type="AlphaFoldDB" id="A0A396H7V3"/>